<evidence type="ECO:0000313" key="2">
    <source>
        <dbReference type="Proteomes" id="UP000703269"/>
    </source>
</evidence>
<proteinExistence type="predicted"/>
<accession>A0A9P3LBB8</accession>
<dbReference type="AlphaFoldDB" id="A0A9P3LBB8"/>
<protein>
    <submittedName>
        <fullName evidence="1">Uncharacterized protein</fullName>
    </submittedName>
</protein>
<dbReference type="EMBL" id="BPQB01000012">
    <property type="protein sequence ID" value="GJE89321.1"/>
    <property type="molecule type" value="Genomic_DNA"/>
</dbReference>
<keyword evidence="2" id="KW-1185">Reference proteome</keyword>
<dbReference type="Proteomes" id="UP000703269">
    <property type="component" value="Unassembled WGS sequence"/>
</dbReference>
<reference evidence="1 2" key="1">
    <citation type="submission" date="2021-08" db="EMBL/GenBank/DDBJ databases">
        <title>Draft Genome Sequence of Phanerochaete sordida strain YK-624.</title>
        <authorList>
            <person name="Mori T."/>
            <person name="Dohra H."/>
            <person name="Suzuki T."/>
            <person name="Kawagishi H."/>
            <person name="Hirai H."/>
        </authorList>
    </citation>
    <scope>NUCLEOTIDE SEQUENCE [LARGE SCALE GENOMIC DNA]</scope>
    <source>
        <strain evidence="1 2">YK-624</strain>
    </source>
</reference>
<comment type="caution">
    <text evidence="1">The sequence shown here is derived from an EMBL/GenBank/DDBJ whole genome shotgun (WGS) entry which is preliminary data.</text>
</comment>
<organism evidence="1 2">
    <name type="scientific">Phanerochaete sordida</name>
    <dbReference type="NCBI Taxonomy" id="48140"/>
    <lineage>
        <taxon>Eukaryota</taxon>
        <taxon>Fungi</taxon>
        <taxon>Dikarya</taxon>
        <taxon>Basidiomycota</taxon>
        <taxon>Agaricomycotina</taxon>
        <taxon>Agaricomycetes</taxon>
        <taxon>Polyporales</taxon>
        <taxon>Phanerochaetaceae</taxon>
        <taxon>Phanerochaete</taxon>
    </lineage>
</organism>
<name>A0A9P3LBB8_9APHY</name>
<gene>
    <name evidence="1" type="ORF">PsYK624_054200</name>
</gene>
<evidence type="ECO:0000313" key="1">
    <source>
        <dbReference type="EMBL" id="GJE89321.1"/>
    </source>
</evidence>
<sequence>MTALQIYGDEPQEGIGMTLEWSGSKRHFQMCRGDFKGSLEQHRGIFVCGIGDARLVKPEIGLAATCTHLSKIVGCHGSWVMIHRDCGMPLWLAGKMISRWIQRARYEPERLRYTYHTLRSLSSISSFVALRSGLCLSTFPYYCRPNYIK</sequence>